<evidence type="ECO:0008006" key="4">
    <source>
        <dbReference type="Google" id="ProtNLM"/>
    </source>
</evidence>
<protein>
    <recommendedName>
        <fullName evidence="4">Periplasmic protein</fullName>
    </recommendedName>
</protein>
<evidence type="ECO:0000313" key="2">
    <source>
        <dbReference type="EMBL" id="ACX98155.1"/>
    </source>
</evidence>
<dbReference type="AlphaFoldDB" id="A0AAI7ZW86"/>
<evidence type="ECO:0000256" key="1">
    <source>
        <dbReference type="SAM" id="MobiDB-lite"/>
    </source>
</evidence>
<sequence length="185" mass="21766">MRFKSVVAFISLAVALGVLAYLFLSVKEEMPAISHADKNLSQTDAKSHDINLEENSPNEVSHNENEVSHNENETSHNEKAPHNQEDRNNALSQNLDAQEVINYPVIEHHFEIPFEEKREYSKLIIKDLKGYQWWCLKEILKKEQIDYAYDNTKNQPNLIIYLDKNKKERFLADLDYYKIRYHAVF</sequence>
<organism evidence="2 3">
    <name type="scientific">Helicobacter pylori (strain 51)</name>
    <dbReference type="NCBI Taxonomy" id="290847"/>
    <lineage>
        <taxon>Bacteria</taxon>
        <taxon>Pseudomonadati</taxon>
        <taxon>Campylobacterota</taxon>
        <taxon>Epsilonproteobacteria</taxon>
        <taxon>Campylobacterales</taxon>
        <taxon>Helicobacteraceae</taxon>
        <taxon>Helicobacter</taxon>
    </lineage>
</organism>
<dbReference type="EMBL" id="CP000012">
    <property type="protein sequence ID" value="ACX98155.1"/>
    <property type="molecule type" value="Genomic_DNA"/>
</dbReference>
<feature type="region of interest" description="Disordered" evidence="1">
    <location>
        <begin position="53"/>
        <end position="87"/>
    </location>
</feature>
<dbReference type="RefSeq" id="WP_001211340.1">
    <property type="nucleotide sequence ID" value="NC_017382.1"/>
</dbReference>
<reference evidence="3" key="1">
    <citation type="submission" date="2004-08" db="EMBL/GenBank/DDBJ databases">
        <title>Genome sequence of Helicobacter pylori strain 51.</title>
        <authorList>
            <person name="Kim S."/>
            <person name="Lee W.K."/>
            <person name="Choi S.H."/>
            <person name="Kang S."/>
            <person name="Park H.S."/>
            <person name="Kim Y.S."/>
            <person name="Lee S.G."/>
            <person name="Byun E.Y."/>
            <person name="Jeong J.E."/>
            <person name="Park Y.H."/>
            <person name="Lee E.J."/>
            <person name="Kim J.S."/>
            <person name="Ryu B.D."/>
            <person name="Lee Y.S."/>
            <person name="Hahn Y."/>
            <person name="Yeom Y.I."/>
            <person name="Park S.G."/>
            <person name="Youn H.S."/>
            <person name="Ko G.H."/>
            <person name="Choi M.B."/>
            <person name="Park C.H."/>
            <person name="Lim J.Y."/>
            <person name="Bae D.W."/>
            <person name="Song J.Y."/>
            <person name="Park J.U."/>
            <person name="Kang H.L."/>
            <person name="Baik S.C."/>
            <person name="Cho M.J."/>
            <person name="Yoo H.S."/>
            <person name="Rhee K.H."/>
        </authorList>
    </citation>
    <scope>NUCLEOTIDE SEQUENCE [LARGE SCALE GENOMIC DNA]</scope>
    <source>
        <strain evidence="3">51</strain>
    </source>
</reference>
<feature type="compositionally biased region" description="Basic and acidic residues" evidence="1">
    <location>
        <begin position="61"/>
        <end position="87"/>
    </location>
</feature>
<proteinExistence type="predicted"/>
<dbReference type="KEGG" id="hpd:KHP_0958"/>
<accession>A0AAI7ZW86</accession>
<evidence type="ECO:0000313" key="3">
    <source>
        <dbReference type="Proteomes" id="UP000002224"/>
    </source>
</evidence>
<dbReference type="Proteomes" id="UP000002224">
    <property type="component" value="Chromosome"/>
</dbReference>
<gene>
    <name evidence="2" type="ordered locus">KHP_0958</name>
</gene>
<name>A0AAI7ZW86_HELP1</name>